<feature type="region of interest" description="Disordered" evidence="1">
    <location>
        <begin position="85"/>
        <end position="259"/>
    </location>
</feature>
<evidence type="ECO:0000313" key="3">
    <source>
        <dbReference type="Proteomes" id="UP001203852"/>
    </source>
</evidence>
<dbReference type="EMBL" id="MU404353">
    <property type="protein sequence ID" value="KAI1613631.1"/>
    <property type="molecule type" value="Genomic_DNA"/>
</dbReference>
<accession>A0AAN6DVZ3</accession>
<feature type="compositionally biased region" description="Basic and acidic residues" evidence="1">
    <location>
        <begin position="220"/>
        <end position="259"/>
    </location>
</feature>
<protein>
    <submittedName>
        <fullName evidence="2">Uncharacterized protein</fullName>
    </submittedName>
</protein>
<feature type="compositionally biased region" description="Basic and acidic residues" evidence="1">
    <location>
        <begin position="107"/>
        <end position="117"/>
    </location>
</feature>
<proteinExistence type="predicted"/>
<reference evidence="2" key="1">
    <citation type="journal article" date="2022" name="bioRxiv">
        <title>Deciphering the potential niche of two novel black yeast fungi from a biological soil crust based on their genomes, phenotypes, and melanin regulation.</title>
        <authorList>
            <consortium name="DOE Joint Genome Institute"/>
            <person name="Carr E.C."/>
            <person name="Barton Q."/>
            <person name="Grambo S."/>
            <person name="Sullivan M."/>
            <person name="Renfro C.M."/>
            <person name="Kuo A."/>
            <person name="Pangilinan J."/>
            <person name="Lipzen A."/>
            <person name="Keymanesh K."/>
            <person name="Savage E."/>
            <person name="Barry K."/>
            <person name="Grigoriev I.V."/>
            <person name="Riekhof W.R."/>
            <person name="Harris S.S."/>
        </authorList>
    </citation>
    <scope>NUCLEOTIDE SEQUENCE</scope>
    <source>
        <strain evidence="2">JF 03-4F</strain>
    </source>
</reference>
<organism evidence="2 3">
    <name type="scientific">Exophiala viscosa</name>
    <dbReference type="NCBI Taxonomy" id="2486360"/>
    <lineage>
        <taxon>Eukaryota</taxon>
        <taxon>Fungi</taxon>
        <taxon>Dikarya</taxon>
        <taxon>Ascomycota</taxon>
        <taxon>Pezizomycotina</taxon>
        <taxon>Eurotiomycetes</taxon>
        <taxon>Chaetothyriomycetidae</taxon>
        <taxon>Chaetothyriales</taxon>
        <taxon>Herpotrichiellaceae</taxon>
        <taxon>Exophiala</taxon>
    </lineage>
</organism>
<name>A0AAN6DVZ3_9EURO</name>
<keyword evidence="3" id="KW-1185">Reference proteome</keyword>
<comment type="caution">
    <text evidence="2">The sequence shown here is derived from an EMBL/GenBank/DDBJ whole genome shotgun (WGS) entry which is preliminary data.</text>
</comment>
<dbReference type="AlphaFoldDB" id="A0AAN6DVZ3"/>
<gene>
    <name evidence="2" type="ORF">EDD36DRAFT_201942</name>
</gene>
<feature type="compositionally biased region" description="Basic and acidic residues" evidence="1">
    <location>
        <begin position="171"/>
        <end position="181"/>
    </location>
</feature>
<dbReference type="Proteomes" id="UP001203852">
    <property type="component" value="Unassembled WGS sequence"/>
</dbReference>
<evidence type="ECO:0000256" key="1">
    <source>
        <dbReference type="SAM" id="MobiDB-lite"/>
    </source>
</evidence>
<evidence type="ECO:0000313" key="2">
    <source>
        <dbReference type="EMBL" id="KAI1613631.1"/>
    </source>
</evidence>
<sequence>MAGMNPLPTHHIHSTKRLTHREAHTFLSSFLDRAEIDAAYRPDSTLTETGPKAVSTGSNPNLTLHHLRRILTGIEGKKVGGDLAQSLGYGDGEDAGGDANRKPRSKRPFDLQEETPRKSKRGVYEVVDSRAGPADDNDAPAIGAMVEDDDWQDKDTYALAQEEGALDMMDDDRHPGAHLDQPDNPEEEEDLVNLTIEETGEKVDPRKQKRQNGDVGTASRKAEASSKKDKEARKQEKKMRNQERKKKENEEKRKKASKD</sequence>